<dbReference type="EMBL" id="BNJK01000001">
    <property type="protein sequence ID" value="GHO95836.1"/>
    <property type="molecule type" value="Genomic_DNA"/>
</dbReference>
<accession>A0A8J3ITC1</accession>
<evidence type="ECO:0000313" key="2">
    <source>
        <dbReference type="Proteomes" id="UP000597444"/>
    </source>
</evidence>
<gene>
    <name evidence="1" type="ORF">KSF_058840</name>
</gene>
<comment type="caution">
    <text evidence="1">The sequence shown here is derived from an EMBL/GenBank/DDBJ whole genome shotgun (WGS) entry which is preliminary data.</text>
</comment>
<reference evidence="1" key="1">
    <citation type="submission" date="2020-10" db="EMBL/GenBank/DDBJ databases">
        <title>Taxonomic study of unclassified bacteria belonging to the class Ktedonobacteria.</title>
        <authorList>
            <person name="Yabe S."/>
            <person name="Wang C.M."/>
            <person name="Zheng Y."/>
            <person name="Sakai Y."/>
            <person name="Cavaletti L."/>
            <person name="Monciardini P."/>
            <person name="Donadio S."/>
        </authorList>
    </citation>
    <scope>NUCLEOTIDE SEQUENCE</scope>
    <source>
        <strain evidence="1">ID150040</strain>
    </source>
</reference>
<evidence type="ECO:0000313" key="1">
    <source>
        <dbReference type="EMBL" id="GHO95836.1"/>
    </source>
</evidence>
<keyword evidence="2" id="KW-1185">Reference proteome</keyword>
<dbReference type="AlphaFoldDB" id="A0A8J3ITC1"/>
<organism evidence="1 2">
    <name type="scientific">Reticulibacter mediterranei</name>
    <dbReference type="NCBI Taxonomy" id="2778369"/>
    <lineage>
        <taxon>Bacteria</taxon>
        <taxon>Bacillati</taxon>
        <taxon>Chloroflexota</taxon>
        <taxon>Ktedonobacteria</taxon>
        <taxon>Ktedonobacterales</taxon>
        <taxon>Reticulibacteraceae</taxon>
        <taxon>Reticulibacter</taxon>
    </lineage>
</organism>
<protein>
    <submittedName>
        <fullName evidence="1">Uncharacterized protein</fullName>
    </submittedName>
</protein>
<name>A0A8J3ITC1_9CHLR</name>
<proteinExistence type="predicted"/>
<sequence length="71" mass="8092">MSKARCQRELQTVGALIAVPVVTQFCQQTRSETYSSSRQRQEKLAVGMAQKKALDLVIIFLDLFELTFKLK</sequence>
<dbReference type="Proteomes" id="UP000597444">
    <property type="component" value="Unassembled WGS sequence"/>
</dbReference>